<reference evidence="2" key="1">
    <citation type="submission" date="2018-07" db="EMBL/GenBank/DDBJ databases">
        <authorList>
            <person name="Quirk P.G."/>
            <person name="Krulwich T.A."/>
        </authorList>
    </citation>
    <scope>NUCLEOTIDE SEQUENCE</scope>
</reference>
<accession>A0A336MC56</accession>
<gene>
    <name evidence="2" type="primary">CSON014869</name>
</gene>
<feature type="compositionally biased region" description="Low complexity" evidence="1">
    <location>
        <begin position="85"/>
        <end position="101"/>
    </location>
</feature>
<dbReference type="VEuPathDB" id="VectorBase:CSON014869"/>
<feature type="region of interest" description="Disordered" evidence="1">
    <location>
        <begin position="49"/>
        <end position="155"/>
    </location>
</feature>
<proteinExistence type="predicted"/>
<protein>
    <submittedName>
        <fullName evidence="2">CSON014869 protein</fullName>
    </submittedName>
</protein>
<dbReference type="AlphaFoldDB" id="A0A336MC56"/>
<evidence type="ECO:0000256" key="1">
    <source>
        <dbReference type="SAM" id="MobiDB-lite"/>
    </source>
</evidence>
<feature type="compositionally biased region" description="Basic residues" evidence="1">
    <location>
        <begin position="53"/>
        <end position="69"/>
    </location>
</feature>
<organism evidence="2">
    <name type="scientific">Culicoides sonorensis</name>
    <name type="common">Biting midge</name>
    <dbReference type="NCBI Taxonomy" id="179676"/>
    <lineage>
        <taxon>Eukaryota</taxon>
        <taxon>Metazoa</taxon>
        <taxon>Ecdysozoa</taxon>
        <taxon>Arthropoda</taxon>
        <taxon>Hexapoda</taxon>
        <taxon>Insecta</taxon>
        <taxon>Pterygota</taxon>
        <taxon>Neoptera</taxon>
        <taxon>Endopterygota</taxon>
        <taxon>Diptera</taxon>
        <taxon>Nematocera</taxon>
        <taxon>Chironomoidea</taxon>
        <taxon>Ceratopogonidae</taxon>
        <taxon>Ceratopogoninae</taxon>
        <taxon>Culicoides</taxon>
        <taxon>Monoculicoides</taxon>
    </lineage>
</organism>
<evidence type="ECO:0000313" key="2">
    <source>
        <dbReference type="EMBL" id="SSX27816.1"/>
    </source>
</evidence>
<dbReference type="EMBL" id="UFQT01000882">
    <property type="protein sequence ID" value="SSX27816.1"/>
    <property type="molecule type" value="Genomic_DNA"/>
</dbReference>
<sequence length="298" mass="33723">MIRSIDDATAAPPALVQKYNRFVDQIFGKINRILGRSYDPVSVHLTNFEAKNNNHKSKQRQRSNSKRRSNSGEPELESSIKSDESPSIETSSMSYESSSIESQEKPVNVSAVPEETSRQQKKDKNRRKNTEKPESKQKPKQANVRASPKGTLYGLSSIKRSGNVKLNQMADYTSVKSNFLLGPLILKVEKQFGKGTKRELRLATATTQEMIGRITLRIVNGAATLHSIKVQQPKQVPKRVMFKVRVDTPDNHDRTREYVWKRSSNIAPLVSQKLTSAVRSMLRPPPKNKTLQITKHLF</sequence>
<dbReference type="OMA" id="ACLMCES"/>
<feature type="compositionally biased region" description="Basic and acidic residues" evidence="1">
    <location>
        <begin position="115"/>
        <end position="137"/>
    </location>
</feature>
<name>A0A336MC56_CULSO</name>